<reference evidence="1" key="1">
    <citation type="submission" date="2016-08" db="EMBL/GenBank/DDBJ databases">
        <authorList>
            <person name="Ngugi D.K."/>
            <person name="Miyake S."/>
            <person name="Stingl U."/>
        </authorList>
    </citation>
    <scope>NUCLEOTIDE SEQUENCE</scope>
    <source>
        <strain evidence="1">SCG-D08WGA-EpuloA1</strain>
    </source>
</reference>
<dbReference type="Proteomes" id="UP000188637">
    <property type="component" value="Unassembled WGS sequence"/>
</dbReference>
<accession>A0ACC8XJD6</accession>
<evidence type="ECO:0000313" key="1">
    <source>
        <dbReference type="EMBL" id="ONI46366.1"/>
    </source>
</evidence>
<protein>
    <submittedName>
        <fullName evidence="1">Uncharacterized protein</fullName>
    </submittedName>
</protein>
<evidence type="ECO:0000313" key="2">
    <source>
        <dbReference type="Proteomes" id="UP000188637"/>
    </source>
</evidence>
<dbReference type="EMBL" id="LJHD01000024">
    <property type="protein sequence ID" value="ONI46366.1"/>
    <property type="molecule type" value="Genomic_DNA"/>
</dbReference>
<keyword evidence="2" id="KW-1185">Reference proteome</keyword>
<gene>
    <name evidence="1" type="ORF">AN640_00915</name>
</gene>
<sequence>MIEAINMISNNIQPIKNEITYPIDDSAFKISLDAAKELLNKTIEAENEIEKLTFEFMTGKNDNVHELMIAQEKSSILLQFTMQVRNGVMTAYQEIMKIPV</sequence>
<name>A0ACC8XJD6_9FIRM</name>
<organism evidence="1 2">
    <name type="scientific">Candidatus Epulonipiscium fishelsonii</name>
    <dbReference type="NCBI Taxonomy" id="77094"/>
    <lineage>
        <taxon>Bacteria</taxon>
        <taxon>Bacillati</taxon>
        <taxon>Bacillota</taxon>
        <taxon>Clostridia</taxon>
        <taxon>Lachnospirales</taxon>
        <taxon>Lachnospiraceae</taxon>
        <taxon>Candidatus Epulonipiscium</taxon>
    </lineage>
</organism>
<proteinExistence type="predicted"/>
<comment type="caution">
    <text evidence="1">The sequence shown here is derived from an EMBL/GenBank/DDBJ whole genome shotgun (WGS) entry which is preliminary data.</text>
</comment>